<keyword evidence="18" id="KW-0739">Sodium transport</keyword>
<protein>
    <recommendedName>
        <fullName evidence="22">Calx-beta domain-containing protein</fullName>
    </recommendedName>
</protein>
<organism evidence="23 24">
    <name type="scientific">Hermetia illucens</name>
    <name type="common">Black soldier fly</name>
    <dbReference type="NCBI Taxonomy" id="343691"/>
    <lineage>
        <taxon>Eukaryota</taxon>
        <taxon>Metazoa</taxon>
        <taxon>Ecdysozoa</taxon>
        <taxon>Arthropoda</taxon>
        <taxon>Hexapoda</taxon>
        <taxon>Insecta</taxon>
        <taxon>Pterygota</taxon>
        <taxon>Neoptera</taxon>
        <taxon>Endopterygota</taxon>
        <taxon>Diptera</taxon>
        <taxon>Brachycera</taxon>
        <taxon>Stratiomyomorpha</taxon>
        <taxon>Stratiomyidae</taxon>
        <taxon>Hermetiinae</taxon>
        <taxon>Hermetia</taxon>
    </lineage>
</organism>
<evidence type="ECO:0000256" key="15">
    <source>
        <dbReference type="ARBA" id="ARBA00023065"/>
    </source>
</evidence>
<dbReference type="GO" id="GO:0042383">
    <property type="term" value="C:sarcolemma"/>
    <property type="evidence" value="ECO:0007669"/>
    <property type="project" value="TreeGrafter"/>
</dbReference>
<keyword evidence="14" id="KW-0915">Sodium</keyword>
<keyword evidence="12" id="KW-0112">Calmodulin-binding</keyword>
<comment type="catalytic activity">
    <reaction evidence="19">
        <text>Ca(2+)(in) + 3 Na(+)(out) = Ca(2+)(out) + 3 Na(+)(in)</text>
        <dbReference type="Rhea" id="RHEA:69955"/>
        <dbReference type="ChEBI" id="CHEBI:29101"/>
        <dbReference type="ChEBI" id="CHEBI:29108"/>
    </reaction>
</comment>
<dbReference type="SUPFAM" id="SSF141072">
    <property type="entry name" value="CalX-like"/>
    <property type="match status" value="2"/>
</dbReference>
<dbReference type="NCBIfam" id="TIGR00845">
    <property type="entry name" value="caca"/>
    <property type="match status" value="1"/>
</dbReference>
<evidence type="ECO:0000256" key="5">
    <source>
        <dbReference type="ARBA" id="ARBA00022475"/>
    </source>
</evidence>
<dbReference type="InterPro" id="IPR051171">
    <property type="entry name" value="CaCA"/>
</dbReference>
<dbReference type="InterPro" id="IPR032452">
    <property type="entry name" value="Na_Ca_Ex_C-exten"/>
</dbReference>
<dbReference type="GO" id="GO:0007154">
    <property type="term" value="P:cell communication"/>
    <property type="evidence" value="ECO:0007669"/>
    <property type="project" value="InterPro"/>
</dbReference>
<comment type="similarity">
    <text evidence="2">Belongs to the Ca(2+):cation antiporter (CaCA) (TC 2.A.19) family. SLC8 subfamily.</text>
</comment>
<dbReference type="Gene3D" id="2.60.40.2030">
    <property type="match status" value="2"/>
</dbReference>
<feature type="transmembrane region" description="Helical" evidence="20">
    <location>
        <begin position="217"/>
        <end position="237"/>
    </location>
</feature>
<keyword evidence="11" id="KW-0106">Calcium</keyword>
<evidence type="ECO:0000256" key="14">
    <source>
        <dbReference type="ARBA" id="ARBA00023053"/>
    </source>
</evidence>
<evidence type="ECO:0000259" key="22">
    <source>
        <dbReference type="SMART" id="SM00237"/>
    </source>
</evidence>
<evidence type="ECO:0000256" key="20">
    <source>
        <dbReference type="SAM" id="Phobius"/>
    </source>
</evidence>
<feature type="domain" description="Calx-beta" evidence="22">
    <location>
        <begin position="488"/>
        <end position="563"/>
    </location>
</feature>
<dbReference type="Pfam" id="PF16494">
    <property type="entry name" value="Na_Ca_ex_C"/>
    <property type="match status" value="1"/>
</dbReference>
<keyword evidence="15" id="KW-0406">Ion transport</keyword>
<dbReference type="EMBL" id="LR899011">
    <property type="protein sequence ID" value="CAD7083898.1"/>
    <property type="molecule type" value="Genomic_DNA"/>
</dbReference>
<accession>A0A7R8YSV0</accession>
<dbReference type="SMART" id="SM00237">
    <property type="entry name" value="Calx_beta"/>
    <property type="match status" value="2"/>
</dbReference>
<feature type="chain" id="PRO_5031102119" description="Calx-beta domain-containing protein" evidence="21">
    <location>
        <begin position="27"/>
        <end position="563"/>
    </location>
</feature>
<dbReference type="OMA" id="ETNANHF"/>
<dbReference type="Pfam" id="PF01699">
    <property type="entry name" value="Na_Ca_ex"/>
    <property type="match status" value="1"/>
</dbReference>
<dbReference type="InterPro" id="IPR003644">
    <property type="entry name" value="Calx_beta"/>
</dbReference>
<feature type="domain" description="Calx-beta" evidence="22">
    <location>
        <begin position="375"/>
        <end position="474"/>
    </location>
</feature>
<keyword evidence="6" id="KW-0109">Calcium transport</keyword>
<keyword evidence="8" id="KW-0479">Metal-binding</keyword>
<dbReference type="GO" id="GO:0005516">
    <property type="term" value="F:calmodulin binding"/>
    <property type="evidence" value="ECO:0007669"/>
    <property type="project" value="UniProtKB-KW"/>
</dbReference>
<dbReference type="GO" id="GO:0005432">
    <property type="term" value="F:calcium:sodium antiporter activity"/>
    <property type="evidence" value="ECO:0007669"/>
    <property type="project" value="InterPro"/>
</dbReference>
<sequence length="563" mass="64251">MVTMDSSVNRLLCGIVLFLCVKYSDAYGNSTIEDEPVVCQDGFLLPAWRPLENLSTGDRVARGFVYLLILVYMFIAVSILCDRFMGAIEVITSKEKEVKIKMKSGETHIVVVRVWNTTVANLSLMALGTSAPEILLSVIEIFAKNFEAGELGPGTIVGSAAYNLFIIMAISIMSVPMGEVRKIKHLRVFIVTAIWSIFAYVWLFMILSVISPGRVEAWEGFLTFLFFPLTVLTAYIADKRLLFYKYLDKNYRMNKHGMIVQTEGGRNAELANGNLKGLEEDFDPFMNEEVRDFEQTRYEYISTLKDLRKKYPQATLEQLEQMTHERLLNKIPKSRAFYRIQATRKLFGSSSMKRRIHNRAQQDMNLIKSEMEPRRVNSIFDNPTICRVYFHPGYYTVMESCGTLEISVARSGDLTQYVTVEYETEDGSAEAGPDYTKKKGVLSFFPGMDVCKLKIEIIDDDIFEPDKHFYVRLKNISDNAVLDTPNIATVMILDDDHTGIFAFNMRDHELSESVGTYDLVVQRYSGTRGKVKLPYWTEDGTAKAGRDYIVNRGELLFDNNEFE</sequence>
<evidence type="ECO:0000256" key="8">
    <source>
        <dbReference type="ARBA" id="ARBA00022723"/>
    </source>
</evidence>
<dbReference type="PANTHER" id="PTHR11878">
    <property type="entry name" value="SODIUM/CALCIUM EXCHANGER"/>
    <property type="match status" value="1"/>
</dbReference>
<proteinExistence type="inferred from homology"/>
<dbReference type="InterPro" id="IPR004836">
    <property type="entry name" value="Na_Ca_Ex"/>
</dbReference>
<keyword evidence="16 20" id="KW-0472">Membrane</keyword>
<evidence type="ECO:0000256" key="12">
    <source>
        <dbReference type="ARBA" id="ARBA00022860"/>
    </source>
</evidence>
<evidence type="ECO:0000256" key="16">
    <source>
        <dbReference type="ARBA" id="ARBA00023136"/>
    </source>
</evidence>
<evidence type="ECO:0000256" key="1">
    <source>
        <dbReference type="ARBA" id="ARBA00004651"/>
    </source>
</evidence>
<keyword evidence="7 20" id="KW-0812">Transmembrane</keyword>
<dbReference type="PANTHER" id="PTHR11878:SF65">
    <property type="entry name" value="NA_CA-EXCHANGE PROTEIN, ISOFORM G"/>
    <property type="match status" value="1"/>
</dbReference>
<keyword evidence="24" id="KW-1185">Reference proteome</keyword>
<keyword evidence="3" id="KW-0813">Transport</keyword>
<keyword evidence="9 21" id="KW-0732">Signal</keyword>
<gene>
    <name evidence="23" type="ORF">HERILL_LOCUS6823</name>
</gene>
<evidence type="ECO:0000256" key="4">
    <source>
        <dbReference type="ARBA" id="ARBA00022449"/>
    </source>
</evidence>
<evidence type="ECO:0000256" key="6">
    <source>
        <dbReference type="ARBA" id="ARBA00022568"/>
    </source>
</evidence>
<dbReference type="AlphaFoldDB" id="A0A7R8YSV0"/>
<evidence type="ECO:0000256" key="19">
    <source>
        <dbReference type="ARBA" id="ARBA00033667"/>
    </source>
</evidence>
<dbReference type="GO" id="GO:0030424">
    <property type="term" value="C:axon"/>
    <property type="evidence" value="ECO:0007669"/>
    <property type="project" value="TreeGrafter"/>
</dbReference>
<feature type="transmembrane region" description="Helical" evidence="20">
    <location>
        <begin position="64"/>
        <end position="88"/>
    </location>
</feature>
<dbReference type="Pfam" id="PF03160">
    <property type="entry name" value="Calx-beta"/>
    <property type="match status" value="1"/>
</dbReference>
<evidence type="ECO:0000256" key="2">
    <source>
        <dbReference type="ARBA" id="ARBA00007489"/>
    </source>
</evidence>
<dbReference type="InterPro" id="IPR038081">
    <property type="entry name" value="CalX-like_sf"/>
</dbReference>
<evidence type="ECO:0000256" key="11">
    <source>
        <dbReference type="ARBA" id="ARBA00022837"/>
    </source>
</evidence>
<keyword evidence="10" id="KW-0677">Repeat</keyword>
<comment type="subcellular location">
    <subcellularLocation>
        <location evidence="1">Cell membrane</location>
        <topology evidence="1">Multi-pass membrane protein</topology>
    </subcellularLocation>
</comment>
<dbReference type="Proteomes" id="UP000594454">
    <property type="component" value="Chromosome 3"/>
</dbReference>
<keyword evidence="5" id="KW-1003">Cell membrane</keyword>
<reference evidence="23 24" key="1">
    <citation type="submission" date="2020-11" db="EMBL/GenBank/DDBJ databases">
        <authorList>
            <person name="Wallbank WR R."/>
            <person name="Pardo Diaz C."/>
            <person name="Kozak K."/>
            <person name="Martin S."/>
            <person name="Jiggins C."/>
            <person name="Moest M."/>
            <person name="Warren A I."/>
            <person name="Generalovic N T."/>
            <person name="Byers J.R.P. K."/>
            <person name="Montejo-Kovacevich G."/>
            <person name="Yen C E."/>
        </authorList>
    </citation>
    <scope>NUCLEOTIDE SEQUENCE [LARGE SCALE GENOMIC DNA]</scope>
</reference>
<dbReference type="GO" id="GO:0046872">
    <property type="term" value="F:metal ion binding"/>
    <property type="evidence" value="ECO:0007669"/>
    <property type="project" value="UniProtKB-KW"/>
</dbReference>
<evidence type="ECO:0000256" key="17">
    <source>
        <dbReference type="ARBA" id="ARBA00023180"/>
    </source>
</evidence>
<evidence type="ECO:0000256" key="7">
    <source>
        <dbReference type="ARBA" id="ARBA00022692"/>
    </source>
</evidence>
<dbReference type="GO" id="GO:0098794">
    <property type="term" value="C:postsynapse"/>
    <property type="evidence" value="ECO:0007669"/>
    <property type="project" value="TreeGrafter"/>
</dbReference>
<name>A0A7R8YSV0_HERIL</name>
<keyword evidence="4" id="KW-0050">Antiport</keyword>
<evidence type="ECO:0000256" key="13">
    <source>
        <dbReference type="ARBA" id="ARBA00022989"/>
    </source>
</evidence>
<evidence type="ECO:0000256" key="9">
    <source>
        <dbReference type="ARBA" id="ARBA00022729"/>
    </source>
</evidence>
<keyword evidence="17" id="KW-0325">Glycoprotein</keyword>
<feature type="transmembrane region" description="Helical" evidence="20">
    <location>
        <begin position="188"/>
        <end position="211"/>
    </location>
</feature>
<evidence type="ECO:0000256" key="18">
    <source>
        <dbReference type="ARBA" id="ARBA00023201"/>
    </source>
</evidence>
<dbReference type="GO" id="GO:0098703">
    <property type="term" value="P:calcium ion import across plasma membrane"/>
    <property type="evidence" value="ECO:0007669"/>
    <property type="project" value="TreeGrafter"/>
</dbReference>
<dbReference type="Gene3D" id="1.20.1420.30">
    <property type="entry name" value="NCX, central ion-binding region"/>
    <property type="match status" value="1"/>
</dbReference>
<feature type="transmembrane region" description="Helical" evidence="20">
    <location>
        <begin position="151"/>
        <end position="176"/>
    </location>
</feature>
<dbReference type="InParanoid" id="A0A7R8YSV0"/>
<dbReference type="InterPro" id="IPR004837">
    <property type="entry name" value="NaCa_Exmemb"/>
</dbReference>
<feature type="signal peptide" evidence="21">
    <location>
        <begin position="1"/>
        <end position="26"/>
    </location>
</feature>
<evidence type="ECO:0000256" key="21">
    <source>
        <dbReference type="SAM" id="SignalP"/>
    </source>
</evidence>
<keyword evidence="13 20" id="KW-1133">Transmembrane helix</keyword>
<dbReference type="InterPro" id="IPR044880">
    <property type="entry name" value="NCX_ion-bd_dom_sf"/>
</dbReference>
<evidence type="ECO:0000256" key="10">
    <source>
        <dbReference type="ARBA" id="ARBA00022737"/>
    </source>
</evidence>
<evidence type="ECO:0000313" key="23">
    <source>
        <dbReference type="EMBL" id="CAD7083898.1"/>
    </source>
</evidence>
<evidence type="ECO:0000256" key="3">
    <source>
        <dbReference type="ARBA" id="ARBA00022448"/>
    </source>
</evidence>
<evidence type="ECO:0000313" key="24">
    <source>
        <dbReference type="Proteomes" id="UP000594454"/>
    </source>
</evidence>